<reference evidence="1 2" key="1">
    <citation type="journal article" date="2014" name="PLoS ONE">
        <title>Genomic, Proteomic, Morphological, and Phylogenetic Analyses of vB_EcoP_SU10, a Podoviridae Phage with C3 Morphology.</title>
        <authorList>
            <person name="Mirzaei M.K."/>
            <person name="Eriksson H."/>
            <person name="Kasuga K."/>
            <person name="Haggard-Ljungquist E."/>
            <person name="Nilsson A.S."/>
        </authorList>
    </citation>
    <scope>NUCLEOTIDE SEQUENCE [LARGE SCALE GENOMIC DNA]</scope>
</reference>
<keyword evidence="2" id="KW-1185">Reference proteome</keyword>
<organism evidence="1 2">
    <name type="scientific">Escherichia phage vB_EcoP_SU10</name>
    <dbReference type="NCBI Taxonomy" id="1519788"/>
    <lineage>
        <taxon>Viruses</taxon>
        <taxon>Duplodnaviria</taxon>
        <taxon>Heunggongvirae</taxon>
        <taxon>Uroviricota</taxon>
        <taxon>Caudoviricetes</taxon>
        <taxon>Mktvariviridae</taxon>
        <taxon>Gordonclarkvirinae</taxon>
        <taxon>Kuravirus</taxon>
        <taxon>Kuravirus CHD5UKE1</taxon>
        <taxon>Kuravirus SU10</taxon>
    </lineage>
</organism>
<accession>A0A0B4N0F0</accession>
<evidence type="ECO:0000313" key="2">
    <source>
        <dbReference type="Proteomes" id="UP000031602"/>
    </source>
</evidence>
<dbReference type="KEGG" id="vg:24725284"/>
<dbReference type="EMBL" id="KM044272">
    <property type="protein sequence ID" value="AIF71835.1"/>
    <property type="molecule type" value="Genomic_DNA"/>
</dbReference>
<proteinExistence type="predicted"/>
<protein>
    <submittedName>
        <fullName evidence="1">Uncharacterized protein</fullName>
    </submittedName>
</protein>
<dbReference type="RefSeq" id="YP_009152934.1">
    <property type="nucleotide sequence ID" value="NC_027395.1"/>
</dbReference>
<gene>
    <name evidence="1" type="ORF">SU10_083</name>
</gene>
<name>A0A0B4N0F0_9CAUD</name>
<sequence>MSNLVPKKPKITLLQYYIGVHIELVTEQRKLYPFAFGLIDAPSDEVENDAFNDYFEIEAQIQKTRNEILKLKGI</sequence>
<dbReference type="Proteomes" id="UP000031602">
    <property type="component" value="Segment"/>
</dbReference>
<evidence type="ECO:0000313" key="1">
    <source>
        <dbReference type="EMBL" id="AIF71835.1"/>
    </source>
</evidence>
<dbReference type="GeneID" id="24725284"/>
<dbReference type="OrthoDB" id="21174at10239"/>